<gene>
    <name evidence="2" type="ORF">MES4922_120147</name>
</gene>
<proteinExistence type="predicted"/>
<reference evidence="2" key="1">
    <citation type="submission" date="2022-03" db="EMBL/GenBank/DDBJ databases">
        <authorList>
            <person name="Brunel B."/>
        </authorList>
    </citation>
    <scope>NUCLEOTIDE SEQUENCE</scope>
    <source>
        <strain evidence="2">STM4922sample</strain>
    </source>
</reference>
<evidence type="ECO:0000256" key="1">
    <source>
        <dbReference type="SAM" id="Phobius"/>
    </source>
</evidence>
<name>A0ABN8JD97_9HYPH</name>
<dbReference type="RefSeq" id="WP_254023378.1">
    <property type="nucleotide sequence ID" value="NZ_CAKXZS010000004.1"/>
</dbReference>
<keyword evidence="1" id="KW-0472">Membrane</keyword>
<protein>
    <recommendedName>
        <fullName evidence="4">DUF1440 domain-containing protein</fullName>
    </recommendedName>
</protein>
<accession>A0ABN8JD97</accession>
<organism evidence="2 3">
    <name type="scientific">Mesorhizobium ventifaucium</name>
    <dbReference type="NCBI Taxonomy" id="666020"/>
    <lineage>
        <taxon>Bacteria</taxon>
        <taxon>Pseudomonadati</taxon>
        <taxon>Pseudomonadota</taxon>
        <taxon>Alphaproteobacteria</taxon>
        <taxon>Hyphomicrobiales</taxon>
        <taxon>Phyllobacteriaceae</taxon>
        <taxon>Mesorhizobium</taxon>
    </lineage>
</organism>
<sequence>MQRIVSGALAGLAATMAMTIAMRHLHPLLDNRDRYPLPPREIVERVAAAGDEQDARTSTLLAHFGFGAVTGSIFALLPMRRGNGILYGLGVWALSYLGWIPAANILAPAWRHPAYRDLLMLAVHVVWGATLSRSLSELEAASTEVFGRPTRPRAAISEIREKPG</sequence>
<comment type="caution">
    <text evidence="2">The sequence shown here is derived from an EMBL/GenBank/DDBJ whole genome shotgun (WGS) entry which is preliminary data.</text>
</comment>
<keyword evidence="1" id="KW-1133">Transmembrane helix</keyword>
<evidence type="ECO:0008006" key="4">
    <source>
        <dbReference type="Google" id="ProtNLM"/>
    </source>
</evidence>
<dbReference type="Proteomes" id="UP001152604">
    <property type="component" value="Unassembled WGS sequence"/>
</dbReference>
<dbReference type="EMBL" id="CAKXZS010000004">
    <property type="protein sequence ID" value="CAH2395407.1"/>
    <property type="molecule type" value="Genomic_DNA"/>
</dbReference>
<feature type="transmembrane region" description="Helical" evidence="1">
    <location>
        <begin position="84"/>
        <end position="102"/>
    </location>
</feature>
<evidence type="ECO:0000313" key="2">
    <source>
        <dbReference type="EMBL" id="CAH2395407.1"/>
    </source>
</evidence>
<feature type="transmembrane region" description="Helical" evidence="1">
    <location>
        <begin position="60"/>
        <end position="77"/>
    </location>
</feature>
<keyword evidence="3" id="KW-1185">Reference proteome</keyword>
<evidence type="ECO:0000313" key="3">
    <source>
        <dbReference type="Proteomes" id="UP001152604"/>
    </source>
</evidence>
<keyword evidence="1" id="KW-0812">Transmembrane</keyword>